<proteinExistence type="predicted"/>
<dbReference type="RefSeq" id="WP_021096996.1">
    <property type="nucleotide sequence ID" value="NZ_KE557320.1"/>
</dbReference>
<feature type="transmembrane region" description="Helical" evidence="1">
    <location>
        <begin position="97"/>
        <end position="115"/>
    </location>
</feature>
<evidence type="ECO:0000313" key="3">
    <source>
        <dbReference type="Proteomes" id="UP000015346"/>
    </source>
</evidence>
<dbReference type="EMBL" id="AOLV01000010">
    <property type="protein sequence ID" value="EPX86088.1"/>
    <property type="molecule type" value="Genomic_DNA"/>
</dbReference>
<evidence type="ECO:0008006" key="4">
    <source>
        <dbReference type="Google" id="ProtNLM"/>
    </source>
</evidence>
<dbReference type="Proteomes" id="UP000015346">
    <property type="component" value="Unassembled WGS sequence"/>
</dbReference>
<name>S9R2C8_9RHOB</name>
<dbReference type="AlphaFoldDB" id="S9R2C8"/>
<organism evidence="2 3">
    <name type="scientific">Rubellimicrobium thermophilum DSM 16684</name>
    <dbReference type="NCBI Taxonomy" id="1123069"/>
    <lineage>
        <taxon>Bacteria</taxon>
        <taxon>Pseudomonadati</taxon>
        <taxon>Pseudomonadota</taxon>
        <taxon>Alphaproteobacteria</taxon>
        <taxon>Rhodobacterales</taxon>
        <taxon>Roseobacteraceae</taxon>
        <taxon>Rubellimicrobium</taxon>
    </lineage>
</organism>
<reference evidence="2 3" key="1">
    <citation type="journal article" date="2013" name="Stand. Genomic Sci.">
        <title>Genome sequence of the reddish-pigmented Rubellimicrobium thermophilum type strain (DSM 16684(T)), a member of the Roseobacter clade.</title>
        <authorList>
            <person name="Fiebig A."/>
            <person name="Riedel T."/>
            <person name="Gronow S."/>
            <person name="Petersen J."/>
            <person name="Klenk H.P."/>
            <person name="Goker M."/>
        </authorList>
    </citation>
    <scope>NUCLEOTIDE SEQUENCE [LARGE SCALE GENOMIC DNA]</scope>
    <source>
        <strain evidence="2 3">DSM 16684</strain>
    </source>
</reference>
<feature type="transmembrane region" description="Helical" evidence="1">
    <location>
        <begin position="12"/>
        <end position="45"/>
    </location>
</feature>
<evidence type="ECO:0000313" key="2">
    <source>
        <dbReference type="EMBL" id="EPX86088.1"/>
    </source>
</evidence>
<keyword evidence="1" id="KW-0812">Transmembrane</keyword>
<keyword evidence="1" id="KW-0472">Membrane</keyword>
<evidence type="ECO:0000256" key="1">
    <source>
        <dbReference type="SAM" id="Phobius"/>
    </source>
</evidence>
<keyword evidence="3" id="KW-1185">Reference proteome</keyword>
<keyword evidence="1" id="KW-1133">Transmembrane helix</keyword>
<comment type="caution">
    <text evidence="2">The sequence shown here is derived from an EMBL/GenBank/DDBJ whole genome shotgun (WGS) entry which is preliminary data.</text>
</comment>
<dbReference type="PROSITE" id="PS51257">
    <property type="entry name" value="PROKAR_LIPOPROTEIN"/>
    <property type="match status" value="1"/>
</dbReference>
<accession>S9R2C8</accession>
<gene>
    <name evidence="2" type="ORF">ruthe_00896</name>
</gene>
<protein>
    <recommendedName>
        <fullName evidence="4">Phosphatidate cytidylyltransferase</fullName>
    </recommendedName>
</protein>
<dbReference type="HOGENOM" id="CLU_1957929_0_0_5"/>
<feature type="transmembrane region" description="Helical" evidence="1">
    <location>
        <begin position="57"/>
        <end position="85"/>
    </location>
</feature>
<dbReference type="STRING" id="1123069.ruthe_00896"/>
<sequence length="128" mass="13669">MGGSPPRALSAVAMILIGSACVIAGGVWFQMITVFVTAVIVWELWMMIEPDRPTPGMLLAALVASVMSGQLTVQSSWGMLLFLIAPLAGLWGIRRERLMWFAFSLAVQVAGWGLVISRRGMASPGCCG</sequence>